<dbReference type="InterPro" id="IPR018197">
    <property type="entry name" value="Glycerate_kinase_RE-like"/>
</dbReference>
<evidence type="ECO:0000256" key="4">
    <source>
        <dbReference type="PIRNR" id="PIRNR006078"/>
    </source>
</evidence>
<dbReference type="EMBL" id="JAEQNB010000001">
    <property type="protein sequence ID" value="MBL0385720.1"/>
    <property type="molecule type" value="Genomic_DNA"/>
</dbReference>
<dbReference type="Gene3D" id="3.90.1510.10">
    <property type="entry name" value="Glycerate kinase, domain 2"/>
    <property type="match status" value="1"/>
</dbReference>
<evidence type="ECO:0000256" key="2">
    <source>
        <dbReference type="ARBA" id="ARBA00022679"/>
    </source>
</evidence>
<dbReference type="Pfam" id="PF02595">
    <property type="entry name" value="Gly_kinase"/>
    <property type="match status" value="1"/>
</dbReference>
<accession>A0ABS1J619</accession>
<organism evidence="5 6">
    <name type="scientific">Tumebacillus amylolyticus</name>
    <dbReference type="NCBI Taxonomy" id="2801339"/>
    <lineage>
        <taxon>Bacteria</taxon>
        <taxon>Bacillati</taxon>
        <taxon>Bacillota</taxon>
        <taxon>Bacilli</taxon>
        <taxon>Bacillales</taxon>
        <taxon>Alicyclobacillaceae</taxon>
        <taxon>Tumebacillus</taxon>
    </lineage>
</organism>
<reference evidence="5 6" key="1">
    <citation type="submission" date="2021-01" db="EMBL/GenBank/DDBJ databases">
        <title>Tumebacillus sp. strain ITR2 16S ribosomal RNA gene Genome sequencing and assembly.</title>
        <authorList>
            <person name="Kang M."/>
        </authorList>
    </citation>
    <scope>NUCLEOTIDE SEQUENCE [LARGE SCALE GENOMIC DNA]</scope>
    <source>
        <strain evidence="5 6">ITR2</strain>
    </source>
</reference>
<comment type="similarity">
    <text evidence="1 4">Belongs to the glycerate kinase type-1 family.</text>
</comment>
<evidence type="ECO:0000313" key="5">
    <source>
        <dbReference type="EMBL" id="MBL0385720.1"/>
    </source>
</evidence>
<dbReference type="InterPro" id="IPR036129">
    <property type="entry name" value="Glycerate_kinase_sf"/>
</dbReference>
<dbReference type="Gene3D" id="3.40.50.10350">
    <property type="entry name" value="Glycerate kinase, domain 1"/>
    <property type="match status" value="1"/>
</dbReference>
<evidence type="ECO:0000256" key="1">
    <source>
        <dbReference type="ARBA" id="ARBA00006284"/>
    </source>
</evidence>
<dbReference type="NCBIfam" id="TIGR00045">
    <property type="entry name" value="glycerate kinase"/>
    <property type="match status" value="1"/>
</dbReference>
<dbReference type="PIRSF" id="PIRSF006078">
    <property type="entry name" value="GlxK"/>
    <property type="match status" value="1"/>
</dbReference>
<keyword evidence="6" id="KW-1185">Reference proteome</keyword>
<dbReference type="GO" id="GO:0016301">
    <property type="term" value="F:kinase activity"/>
    <property type="evidence" value="ECO:0007669"/>
    <property type="project" value="UniProtKB-KW"/>
</dbReference>
<dbReference type="RefSeq" id="WP_201631181.1">
    <property type="nucleotide sequence ID" value="NZ_JAEQNB010000001.1"/>
</dbReference>
<gene>
    <name evidence="5" type="ORF">JJB07_03565</name>
</gene>
<dbReference type="PANTHER" id="PTHR21599">
    <property type="entry name" value="GLYCERATE KINASE"/>
    <property type="match status" value="1"/>
</dbReference>
<dbReference type="Proteomes" id="UP000602284">
    <property type="component" value="Unassembled WGS sequence"/>
</dbReference>
<keyword evidence="2 4" id="KW-0808">Transferase</keyword>
<evidence type="ECO:0000313" key="6">
    <source>
        <dbReference type="Proteomes" id="UP000602284"/>
    </source>
</evidence>
<dbReference type="InterPro" id="IPR004381">
    <property type="entry name" value="Glycerate_kinase"/>
</dbReference>
<keyword evidence="3 4" id="KW-0418">Kinase</keyword>
<name>A0ABS1J619_9BACL</name>
<dbReference type="SUPFAM" id="SSF110738">
    <property type="entry name" value="Glycerate kinase I"/>
    <property type="match status" value="1"/>
</dbReference>
<sequence>MKKILLAPDSFKGSLSAPALCVAMTQGIRRVFPHAEVLSLPLADGGEGTMEILVQATGGHLVHVDVTDPLGRPVQAAYGVLPNHTAVIELAQASGLTLLLPDERNPLRTTTYGTGELLKHALDAGHRQFLIGLGGSATNDAGAGLLQALGLKLLDTEKKDLPRGGSALAQLHDIDASDLDPRLQESRFLLASDVQNPLTGPAGASAVFGPQKGASPEQVPQLDLALTRFGDVVHQHLQRLGGPMNTAISVDTDFLTLPGGGAAGGTAAGLLAFLPCTLRPGIEVILETLRFEDHLRDADLVLTGEGRLDDQTLSGKTIAGVCRLARLHEVPVIALCGSTALTGVELDELGLQAAFSLVPGPCSLDDALLHAAAWTADRTEQLLRLLRH</sequence>
<evidence type="ECO:0000256" key="3">
    <source>
        <dbReference type="ARBA" id="ARBA00022777"/>
    </source>
</evidence>
<dbReference type="PANTHER" id="PTHR21599:SF0">
    <property type="entry name" value="GLYCERATE KINASE"/>
    <property type="match status" value="1"/>
</dbReference>
<comment type="caution">
    <text evidence="5">The sequence shown here is derived from an EMBL/GenBank/DDBJ whole genome shotgun (WGS) entry which is preliminary data.</text>
</comment>
<dbReference type="InterPro" id="IPR018193">
    <property type="entry name" value="Glyc_kinase_flavodox-like_fold"/>
</dbReference>
<proteinExistence type="inferred from homology"/>
<protein>
    <submittedName>
        <fullName evidence="5">Glycerate kinase</fullName>
    </submittedName>
</protein>